<dbReference type="InterPro" id="IPR011992">
    <property type="entry name" value="EF-hand-dom_pair"/>
</dbReference>
<sequence length="346" mass="40618">MDKKLEEIYAKDEFLQSKIKELAQLKSELIMMNNPGMPNFDNFYVTNEKEENDAEATKKDALLKKLGKANYESLIKVFMKYSCAKDYHNSRKLDNLSFHRFMEDALLYTVSVSKVNADLMFYKNKQSKTIDFWSFVEILIKLARVHFTTEKKYQGLLMLITQKLIPNLKLDQEAALYLRYHQIFQDQLITGLLQNRKSTLKIIFNIYKSSNSADMDLVPVSLRSKKKGNKVERIPRITVKGFINFLTAFEFLPELISSMAASKLFRAVPCPVMFNECLDYKEFTEACVYIALHIYENESYRDFCRTPQEYLEMWFKYLDAHPKALIQNPNPLRNTVYTLQQSIDFS</sequence>
<dbReference type="EMBL" id="MPUH01000596">
    <property type="protein sequence ID" value="OMJ77049.1"/>
    <property type="molecule type" value="Genomic_DNA"/>
</dbReference>
<dbReference type="OrthoDB" id="322772at2759"/>
<reference evidence="2 3" key="1">
    <citation type="submission" date="2016-11" db="EMBL/GenBank/DDBJ databases">
        <title>The macronuclear genome of Stentor coeruleus: a giant cell with tiny introns.</title>
        <authorList>
            <person name="Slabodnick M."/>
            <person name="Ruby J.G."/>
            <person name="Reiff S.B."/>
            <person name="Swart E.C."/>
            <person name="Gosai S."/>
            <person name="Prabakaran S."/>
            <person name="Witkowska E."/>
            <person name="Larue G.E."/>
            <person name="Fisher S."/>
            <person name="Freeman R.M."/>
            <person name="Gunawardena J."/>
            <person name="Chu W."/>
            <person name="Stover N.A."/>
            <person name="Gregory B.D."/>
            <person name="Nowacki M."/>
            <person name="Derisi J."/>
            <person name="Roy S.W."/>
            <person name="Marshall W.F."/>
            <person name="Sood P."/>
        </authorList>
    </citation>
    <scope>NUCLEOTIDE SEQUENCE [LARGE SCALE GENOMIC DNA]</scope>
    <source>
        <strain evidence="2">WM001</strain>
    </source>
</reference>
<dbReference type="AlphaFoldDB" id="A0A1R2BJV3"/>
<comment type="similarity">
    <text evidence="1">Belongs to the TPPP family.</text>
</comment>
<keyword evidence="3" id="KW-1185">Reference proteome</keyword>
<comment type="caution">
    <text evidence="2">The sequence shown here is derived from an EMBL/GenBank/DDBJ whole genome shotgun (WGS) entry which is preliminary data.</text>
</comment>
<gene>
    <name evidence="2" type="ORF">SteCoe_23450</name>
</gene>
<proteinExistence type="inferred from homology"/>
<evidence type="ECO:0000313" key="3">
    <source>
        <dbReference type="Proteomes" id="UP000187209"/>
    </source>
</evidence>
<organism evidence="2 3">
    <name type="scientific">Stentor coeruleus</name>
    <dbReference type="NCBI Taxonomy" id="5963"/>
    <lineage>
        <taxon>Eukaryota</taxon>
        <taxon>Sar</taxon>
        <taxon>Alveolata</taxon>
        <taxon>Ciliophora</taxon>
        <taxon>Postciliodesmatophora</taxon>
        <taxon>Heterotrichea</taxon>
        <taxon>Heterotrichida</taxon>
        <taxon>Stentoridae</taxon>
        <taxon>Stentor</taxon>
    </lineage>
</organism>
<dbReference type="InterPro" id="IPR008907">
    <property type="entry name" value="TPP/p25"/>
</dbReference>
<evidence type="ECO:0000256" key="1">
    <source>
        <dbReference type="ARBA" id="ARBA00010994"/>
    </source>
</evidence>
<protein>
    <submittedName>
        <fullName evidence="2">Uncharacterized protein</fullName>
    </submittedName>
</protein>
<name>A0A1R2BJV3_9CILI</name>
<dbReference type="Pfam" id="PF05517">
    <property type="entry name" value="p25-alpha"/>
    <property type="match status" value="1"/>
</dbReference>
<dbReference type="Gene3D" id="1.10.238.10">
    <property type="entry name" value="EF-hand"/>
    <property type="match status" value="1"/>
</dbReference>
<dbReference type="SUPFAM" id="SSF47473">
    <property type="entry name" value="EF-hand"/>
    <property type="match status" value="1"/>
</dbReference>
<dbReference type="GO" id="GO:0046785">
    <property type="term" value="P:microtubule polymerization"/>
    <property type="evidence" value="ECO:0007669"/>
    <property type="project" value="InterPro"/>
</dbReference>
<evidence type="ECO:0000313" key="2">
    <source>
        <dbReference type="EMBL" id="OMJ77049.1"/>
    </source>
</evidence>
<dbReference type="GO" id="GO:0015631">
    <property type="term" value="F:tubulin binding"/>
    <property type="evidence" value="ECO:0007669"/>
    <property type="project" value="InterPro"/>
</dbReference>
<accession>A0A1R2BJV3</accession>
<dbReference type="Proteomes" id="UP000187209">
    <property type="component" value="Unassembled WGS sequence"/>
</dbReference>